<dbReference type="Pfam" id="PF13840">
    <property type="entry name" value="ACT_7"/>
    <property type="match status" value="1"/>
</dbReference>
<dbReference type="HOGENOM" id="CLU_130568_0_0_1"/>
<proteinExistence type="predicted"/>
<dbReference type="PANTHER" id="PTHR31131">
    <property type="entry name" value="CHROMOSOME 1, WHOLE GENOME SHOTGUN SEQUENCE"/>
    <property type="match status" value="1"/>
</dbReference>
<dbReference type="EMBL" id="AACS02000001">
    <property type="protein sequence ID" value="EFI28694.1"/>
    <property type="molecule type" value="Genomic_DNA"/>
</dbReference>
<dbReference type="RefSeq" id="XP_002912188.1">
    <property type="nucleotide sequence ID" value="XM_002912142.1"/>
</dbReference>
<dbReference type="InterPro" id="IPR051719">
    <property type="entry name" value="CASTOR_mTORC1"/>
</dbReference>
<organism evidence="2 3">
    <name type="scientific">Coprinopsis cinerea (strain Okayama-7 / 130 / ATCC MYA-4618 / FGSC 9003)</name>
    <name type="common">Inky cap fungus</name>
    <name type="synonym">Hormographiella aspergillata</name>
    <dbReference type="NCBI Taxonomy" id="240176"/>
    <lineage>
        <taxon>Eukaryota</taxon>
        <taxon>Fungi</taxon>
        <taxon>Dikarya</taxon>
        <taxon>Basidiomycota</taxon>
        <taxon>Agaricomycotina</taxon>
        <taxon>Agaricomycetes</taxon>
        <taxon>Agaricomycetidae</taxon>
        <taxon>Agaricales</taxon>
        <taxon>Agaricineae</taxon>
        <taxon>Psathyrellaceae</taxon>
        <taxon>Coprinopsis</taxon>
    </lineage>
</organism>
<name>D6RK61_COPC7</name>
<protein>
    <recommendedName>
        <fullName evidence="1">CASTOR ACT domain-containing protein</fullName>
    </recommendedName>
</protein>
<dbReference type="AlphaFoldDB" id="D6RK61"/>
<dbReference type="SUPFAM" id="SSF55021">
    <property type="entry name" value="ACT-like"/>
    <property type="match status" value="2"/>
</dbReference>
<keyword evidence="3" id="KW-1185">Reference proteome</keyword>
<dbReference type="PANTHER" id="PTHR31131:SF6">
    <property type="entry name" value="CASTOR ACT DOMAIN-CONTAINING PROTEIN"/>
    <property type="match status" value="1"/>
</dbReference>
<dbReference type="InParanoid" id="D6RK61"/>
<evidence type="ECO:0000313" key="2">
    <source>
        <dbReference type="EMBL" id="EFI28694.1"/>
    </source>
</evidence>
<evidence type="ECO:0000259" key="1">
    <source>
        <dbReference type="Pfam" id="PF13840"/>
    </source>
</evidence>
<accession>D6RK61</accession>
<dbReference type="OrthoDB" id="58529at2759"/>
<gene>
    <name evidence="2" type="ORF">CC1G_13720</name>
</gene>
<comment type="caution">
    <text evidence="2">The sequence shown here is derived from an EMBL/GenBank/DDBJ whole genome shotgun (WGS) entry which is preliminary data.</text>
</comment>
<dbReference type="KEGG" id="cci:CC1G_13720"/>
<dbReference type="OMA" id="WADGPGF"/>
<reference evidence="2 3" key="1">
    <citation type="journal article" date="2010" name="Proc. Natl. Acad. Sci. U.S.A.">
        <title>Insights into evolution of multicellular fungi from the assembled chromosomes of the mushroom Coprinopsis cinerea (Coprinus cinereus).</title>
        <authorList>
            <person name="Stajich J.E."/>
            <person name="Wilke S.K."/>
            <person name="Ahren D."/>
            <person name="Au C.H."/>
            <person name="Birren B.W."/>
            <person name="Borodovsky M."/>
            <person name="Burns C."/>
            <person name="Canback B."/>
            <person name="Casselton L.A."/>
            <person name="Cheng C.K."/>
            <person name="Deng J."/>
            <person name="Dietrich F.S."/>
            <person name="Fargo D.C."/>
            <person name="Farman M.L."/>
            <person name="Gathman A.C."/>
            <person name="Goldberg J."/>
            <person name="Guigo R."/>
            <person name="Hoegger P.J."/>
            <person name="Hooker J.B."/>
            <person name="Huggins A."/>
            <person name="James T.Y."/>
            <person name="Kamada T."/>
            <person name="Kilaru S."/>
            <person name="Kodira C."/>
            <person name="Kues U."/>
            <person name="Kupfer D."/>
            <person name="Kwan H.S."/>
            <person name="Lomsadze A."/>
            <person name="Li W."/>
            <person name="Lilly W.W."/>
            <person name="Ma L.J."/>
            <person name="Mackey A.J."/>
            <person name="Manning G."/>
            <person name="Martin F."/>
            <person name="Muraguchi H."/>
            <person name="Natvig D.O."/>
            <person name="Palmerini H."/>
            <person name="Ramesh M.A."/>
            <person name="Rehmeyer C.J."/>
            <person name="Roe B.A."/>
            <person name="Shenoy N."/>
            <person name="Stanke M."/>
            <person name="Ter-Hovhannisyan V."/>
            <person name="Tunlid A."/>
            <person name="Velagapudi R."/>
            <person name="Vision T.J."/>
            <person name="Zeng Q."/>
            <person name="Zolan M.E."/>
            <person name="Pukkila P.J."/>
        </authorList>
    </citation>
    <scope>NUCLEOTIDE SEQUENCE [LARGE SCALE GENOMIC DNA]</scope>
    <source>
        <strain evidence="3">Okayama-7 / 130 / ATCC MYA-4618 / FGSC 9003</strain>
    </source>
</reference>
<dbReference type="InterPro" id="IPR027795">
    <property type="entry name" value="CASTOR_ACT_dom"/>
</dbReference>
<dbReference type="Gene3D" id="3.30.2130.10">
    <property type="entry name" value="VC0802-like"/>
    <property type="match status" value="1"/>
</dbReference>
<feature type="domain" description="CASTOR ACT" evidence="1">
    <location>
        <begin position="71"/>
        <end position="131"/>
    </location>
</feature>
<sequence length="142" mass="15539">MPPPSSSSILHLNTLPEPFFVVQLGPKDVIPVTIQDALCKPSDRFLSVTRTPEEVSIVGEEYDGMPEQFRSHSTWTCIKIKGPMEHGLVGVMAAFTAPLKEAKVPVFAISTWNTDFVLVPTAQVTSAVQALVQDGWVFEAEN</sequence>
<dbReference type="VEuPathDB" id="FungiDB:CC1G_13720"/>
<dbReference type="GeneID" id="6016998"/>
<dbReference type="GO" id="GO:0046394">
    <property type="term" value="P:carboxylic acid biosynthetic process"/>
    <property type="evidence" value="ECO:0007669"/>
    <property type="project" value="UniProtKB-ARBA"/>
</dbReference>
<dbReference type="InterPro" id="IPR045865">
    <property type="entry name" value="ACT-like_dom_sf"/>
</dbReference>
<dbReference type="eggNOG" id="ENOG502S7H6">
    <property type="taxonomic scope" value="Eukaryota"/>
</dbReference>
<dbReference type="Proteomes" id="UP000001861">
    <property type="component" value="Unassembled WGS sequence"/>
</dbReference>
<evidence type="ECO:0000313" key="3">
    <source>
        <dbReference type="Proteomes" id="UP000001861"/>
    </source>
</evidence>
<dbReference type="GO" id="GO:0006520">
    <property type="term" value="P:amino acid metabolic process"/>
    <property type="evidence" value="ECO:0007669"/>
    <property type="project" value="UniProtKB-ARBA"/>
</dbReference>